<dbReference type="GO" id="GO:1990116">
    <property type="term" value="P:ribosome-associated ubiquitin-dependent protein catabolic process"/>
    <property type="evidence" value="ECO:0007669"/>
    <property type="project" value="TreeGrafter"/>
</dbReference>
<feature type="compositionally biased region" description="Basic residues" evidence="2">
    <location>
        <begin position="106"/>
        <end position="116"/>
    </location>
</feature>
<dbReference type="Proteomes" id="UP000749646">
    <property type="component" value="Unassembled WGS sequence"/>
</dbReference>
<protein>
    <submittedName>
        <fullName evidence="3">Transcription factor 25</fullName>
    </submittedName>
</protein>
<feature type="region of interest" description="Disordered" evidence="2">
    <location>
        <begin position="837"/>
        <end position="861"/>
    </location>
</feature>
<dbReference type="EMBL" id="JAAAHW010003538">
    <property type="protein sequence ID" value="KAF9982856.1"/>
    <property type="molecule type" value="Genomic_DNA"/>
</dbReference>
<proteinExistence type="predicted"/>
<dbReference type="AlphaFoldDB" id="A0A9P6M9L2"/>
<feature type="compositionally biased region" description="Acidic residues" evidence="2">
    <location>
        <begin position="77"/>
        <end position="89"/>
    </location>
</feature>
<evidence type="ECO:0000256" key="2">
    <source>
        <dbReference type="SAM" id="MobiDB-lite"/>
    </source>
</evidence>
<feature type="region of interest" description="Disordered" evidence="2">
    <location>
        <begin position="957"/>
        <end position="992"/>
    </location>
</feature>
<organism evidence="3 4">
    <name type="scientific">Modicella reniformis</name>
    <dbReference type="NCBI Taxonomy" id="1440133"/>
    <lineage>
        <taxon>Eukaryota</taxon>
        <taxon>Fungi</taxon>
        <taxon>Fungi incertae sedis</taxon>
        <taxon>Mucoromycota</taxon>
        <taxon>Mortierellomycotina</taxon>
        <taxon>Mortierellomycetes</taxon>
        <taxon>Mortierellales</taxon>
        <taxon>Mortierellaceae</taxon>
        <taxon>Modicella</taxon>
    </lineage>
</organism>
<dbReference type="PANTHER" id="PTHR22684:SF0">
    <property type="entry name" value="RIBOSOME QUALITY CONTROL COMPLEX SUBUNIT TCF25"/>
    <property type="match status" value="1"/>
</dbReference>
<dbReference type="PANTHER" id="PTHR22684">
    <property type="entry name" value="NULP1-RELATED"/>
    <property type="match status" value="1"/>
</dbReference>
<reference evidence="3" key="1">
    <citation type="journal article" date="2020" name="Fungal Divers.">
        <title>Resolving the Mortierellaceae phylogeny through synthesis of multi-gene phylogenetics and phylogenomics.</title>
        <authorList>
            <person name="Vandepol N."/>
            <person name="Liber J."/>
            <person name="Desiro A."/>
            <person name="Na H."/>
            <person name="Kennedy M."/>
            <person name="Barry K."/>
            <person name="Grigoriev I.V."/>
            <person name="Miller A.N."/>
            <person name="O'Donnell K."/>
            <person name="Stajich J.E."/>
            <person name="Bonito G."/>
        </authorList>
    </citation>
    <scope>NUCLEOTIDE SEQUENCE</scope>
    <source>
        <strain evidence="3">MES-2147</strain>
    </source>
</reference>
<feature type="compositionally biased region" description="Gly residues" evidence="2">
    <location>
        <begin position="735"/>
        <end position="748"/>
    </location>
</feature>
<feature type="region of interest" description="Disordered" evidence="2">
    <location>
        <begin position="483"/>
        <end position="502"/>
    </location>
</feature>
<dbReference type="GO" id="GO:1990112">
    <property type="term" value="C:RQC complex"/>
    <property type="evidence" value="ECO:0007669"/>
    <property type="project" value="TreeGrafter"/>
</dbReference>
<feature type="region of interest" description="Disordered" evidence="2">
    <location>
        <begin position="779"/>
        <end position="821"/>
    </location>
</feature>
<comment type="caution">
    <text evidence="3">The sequence shown here is derived from an EMBL/GenBank/DDBJ whole genome shotgun (WGS) entry which is preliminary data.</text>
</comment>
<keyword evidence="1" id="KW-0175">Coiled coil</keyword>
<feature type="coiled-coil region" evidence="1">
    <location>
        <begin position="182"/>
        <end position="209"/>
    </location>
</feature>
<feature type="compositionally biased region" description="Acidic residues" evidence="2">
    <location>
        <begin position="46"/>
        <end position="63"/>
    </location>
</feature>
<evidence type="ECO:0000256" key="1">
    <source>
        <dbReference type="SAM" id="Coils"/>
    </source>
</evidence>
<feature type="compositionally biased region" description="Basic and acidic residues" evidence="2">
    <location>
        <begin position="20"/>
        <end position="45"/>
    </location>
</feature>
<dbReference type="InterPro" id="IPR006994">
    <property type="entry name" value="TCF25/Rqc1"/>
</dbReference>
<dbReference type="GO" id="GO:0072344">
    <property type="term" value="P:rescue of stalled ribosome"/>
    <property type="evidence" value="ECO:0007669"/>
    <property type="project" value="TreeGrafter"/>
</dbReference>
<evidence type="ECO:0000313" key="4">
    <source>
        <dbReference type="Proteomes" id="UP000749646"/>
    </source>
</evidence>
<keyword evidence="4" id="KW-1185">Reference proteome</keyword>
<evidence type="ECO:0000313" key="3">
    <source>
        <dbReference type="EMBL" id="KAF9982856.1"/>
    </source>
</evidence>
<dbReference type="OrthoDB" id="205993at2759"/>
<gene>
    <name evidence="3" type="primary">TCF25</name>
    <name evidence="3" type="ORF">BGZ65_002433</name>
</gene>
<feature type="compositionally biased region" description="Low complexity" evidence="2">
    <location>
        <begin position="792"/>
        <end position="813"/>
    </location>
</feature>
<feature type="region of interest" description="Disordered" evidence="2">
    <location>
        <begin position="916"/>
        <end position="936"/>
    </location>
</feature>
<dbReference type="Pfam" id="PF04910">
    <property type="entry name" value="Tcf25"/>
    <property type="match status" value="1"/>
</dbReference>
<accession>A0A9P6M9L2</accession>
<feature type="compositionally biased region" description="Basic residues" evidence="2">
    <location>
        <begin position="166"/>
        <end position="176"/>
    </location>
</feature>
<sequence>MSSRAMKKLLRDTNGPAPLKDLEHTSATTKDPRALKEYHKDHEDQEERNDEYGDEGEENEEDDYVPRQPARNLFALLDEDAQEDVAESDNNDKESESIAPATTSSSKKKKNKKKKSGTSSATGAVNPFEALKDDNTNDDSSIIHAAATPPKATEREDDVEVSTTLRSRKKNKKKGNGRTVSRTLEEMSVEEFERSLQQANRQLGSLSTAEGMSQTPTVTPLRQLLAVDTRFLDADAEMKKMFGARVVNSEIRDRRYAKIVKKALLAQPRNTWQVRRASGLSMEVVATDENENITTFKIVHSEYYQRTQLKFLAAVASYDPNNLVAVLRESPFHVDSLLQLSEVSKHNGDVALAGEFIEQALYAFERSFHSLFNIASGLVRLNYMEIENRSFFLALHRHIQFLGRRGCWRTAFEFNKLLLSLDPQNDPLGALLSIDFYALKAQEHNYLKRLYERLKQDHGLDQMPNFLYSIALAQFHLESAQGHINNNNSNSNSSSSSGGSKHKESSKLLQKAILMFPTAVPLLADQGNFNVDGEVAGEAAFYPATDLPVVLDLHVHMFVLRNFALWKEPEVISWLKSNIRICVQSRFKDNNDPDVKEAKALLTRLTSKYNNVKEEPVLSYGSDGTLESDTYTSQSLSSSKMDSWSISLRVCRHVLISEYTSLTRYLPEEIVTATMHMHDPLPPPGSRNVYEERFEEQRRSSFGGLMGGTRDAAQNMLEEVVRRLRAGGLLRFGGGGGGAEGAGGVGDEGGAEPEANGLRDPELRRIAEAVQLLRTRHRAHGRGDALPGAFPGLQQQQTTDGTTTEGPATITTGAEANGSRNPEVAGAIQILQTRQQQRLADGAATEGSTITTGAEEQREIGSNAETQEALIAAVSQNVALTQEQVDEDPMAEVLAQQASLSQSLREMIRVLGFGARTGDGDGAEAATETGTEDGNADAMTEEEANELMAAIMNDFSNEREHDFYEEDITDNDQPFGSDGDDGWEPYDPAAFE</sequence>
<name>A0A9P6M9L2_9FUNG</name>
<feature type="region of interest" description="Disordered" evidence="2">
    <location>
        <begin position="735"/>
        <end position="757"/>
    </location>
</feature>
<feature type="compositionally biased region" description="Low complexity" evidence="2">
    <location>
        <begin position="485"/>
        <end position="499"/>
    </location>
</feature>
<feature type="region of interest" description="Disordered" evidence="2">
    <location>
        <begin position="1"/>
        <end position="180"/>
    </location>
</feature>